<dbReference type="SUPFAM" id="SSF53756">
    <property type="entry name" value="UDP-Glycosyltransferase/glycogen phosphorylase"/>
    <property type="match status" value="1"/>
</dbReference>
<reference evidence="4" key="1">
    <citation type="submission" date="2016-10" db="EMBL/GenBank/DDBJ databases">
        <authorList>
            <person name="Varghese N."/>
            <person name="Submissions S."/>
        </authorList>
    </citation>
    <scope>NUCLEOTIDE SEQUENCE [LARGE SCALE GENOMIC DNA]</scope>
    <source>
        <strain evidence="4">IMMIB L-1606</strain>
    </source>
</reference>
<accession>A0A1H1VM71</accession>
<dbReference type="PANTHER" id="PTHR12526:SF510">
    <property type="entry name" value="D-INOSITOL 3-PHOSPHATE GLYCOSYLTRANSFERASE"/>
    <property type="match status" value="1"/>
</dbReference>
<evidence type="ECO:0000256" key="1">
    <source>
        <dbReference type="ARBA" id="ARBA00022676"/>
    </source>
</evidence>
<name>A0A1H1VM71_9MICC</name>
<keyword evidence="1" id="KW-0328">Glycosyltransferase</keyword>
<protein>
    <submittedName>
        <fullName evidence="3">Glycosyl transferases group 1</fullName>
    </submittedName>
</protein>
<sequence length="360" mass="37824">MRVVRLLVPANIRHSSGGNVYNARLAEGLGNLGWEVQVLPIKGNWPHASAKERRRFGSVLGAWEPEQRQQSAEVLVDGLVAVGAPDELEFAAKAGRQISVLVHMPVPETSGPEALQKEARALRAAAGVICTSSSAAGILKARGLPNARVALPGADPAPPATGSRPPHLLAVAALLPNKDQRLTVAGLAGIKDLEWTASLVGSEQVDPAYARQVEEAIARSGLAGRVQLRGELTGDALEAEWNRADLSLLVSREEAFGMVVTESLARGVPVVVRLGTGAVEALDLASLKDADGGMRLPGAALTLPRGGEADAAVLGRTLRQWLENHAVQRDWRSRALEARGLLPGWEKTAGNVVRALTGAG</sequence>
<dbReference type="CDD" id="cd03801">
    <property type="entry name" value="GT4_PimA-like"/>
    <property type="match status" value="1"/>
</dbReference>
<evidence type="ECO:0000313" key="4">
    <source>
        <dbReference type="Proteomes" id="UP000198751"/>
    </source>
</evidence>
<dbReference type="OrthoDB" id="9765330at2"/>
<keyword evidence="2 3" id="KW-0808">Transferase</keyword>
<proteinExistence type="predicted"/>
<dbReference type="Gene3D" id="3.40.50.2000">
    <property type="entry name" value="Glycogen Phosphorylase B"/>
    <property type="match status" value="1"/>
</dbReference>
<keyword evidence="4" id="KW-1185">Reference proteome</keyword>
<dbReference type="EMBL" id="LT629779">
    <property type="protein sequence ID" value="SDS86024.1"/>
    <property type="molecule type" value="Genomic_DNA"/>
</dbReference>
<dbReference type="Pfam" id="PF13692">
    <property type="entry name" value="Glyco_trans_1_4"/>
    <property type="match status" value="1"/>
</dbReference>
<organism evidence="3 4">
    <name type="scientific">Pseudarthrobacter equi</name>
    <dbReference type="NCBI Taxonomy" id="728066"/>
    <lineage>
        <taxon>Bacteria</taxon>
        <taxon>Bacillati</taxon>
        <taxon>Actinomycetota</taxon>
        <taxon>Actinomycetes</taxon>
        <taxon>Micrococcales</taxon>
        <taxon>Micrococcaceae</taxon>
        <taxon>Pseudarthrobacter</taxon>
    </lineage>
</organism>
<gene>
    <name evidence="3" type="ORF">SAMN04489743_1050</name>
</gene>
<evidence type="ECO:0000256" key="2">
    <source>
        <dbReference type="ARBA" id="ARBA00022679"/>
    </source>
</evidence>
<evidence type="ECO:0000313" key="3">
    <source>
        <dbReference type="EMBL" id="SDS86024.1"/>
    </source>
</evidence>
<dbReference type="AlphaFoldDB" id="A0A1H1VM71"/>
<dbReference type="GO" id="GO:0016757">
    <property type="term" value="F:glycosyltransferase activity"/>
    <property type="evidence" value="ECO:0007669"/>
    <property type="project" value="UniProtKB-KW"/>
</dbReference>
<dbReference type="PANTHER" id="PTHR12526">
    <property type="entry name" value="GLYCOSYLTRANSFERASE"/>
    <property type="match status" value="1"/>
</dbReference>
<dbReference type="Proteomes" id="UP000198751">
    <property type="component" value="Chromosome I"/>
</dbReference>